<dbReference type="EMBL" id="CABR01000155">
    <property type="protein sequence ID" value="CBI11648.1"/>
    <property type="molecule type" value="Genomic_DNA"/>
</dbReference>
<keyword evidence="1" id="KW-0472">Membrane</keyword>
<keyword evidence="1" id="KW-0812">Transmembrane</keyword>
<comment type="caution">
    <text evidence="2">The sequence shown here is derived from an EMBL/GenBank/DDBJ whole genome shotgun (WGS) entry which is preliminary data.</text>
</comment>
<accession>E6QWM5</accession>
<gene>
    <name evidence="2" type="ORF">CARN7_2485</name>
</gene>
<dbReference type="AlphaFoldDB" id="E6QWM5"/>
<name>E6QWM5_9ZZZZ</name>
<evidence type="ECO:0000256" key="1">
    <source>
        <dbReference type="SAM" id="Phobius"/>
    </source>
</evidence>
<protein>
    <submittedName>
        <fullName evidence="2">Uncharacterized protein</fullName>
    </submittedName>
</protein>
<feature type="transmembrane region" description="Helical" evidence="1">
    <location>
        <begin position="53"/>
        <end position="76"/>
    </location>
</feature>
<keyword evidence="1" id="KW-1133">Transmembrane helix</keyword>
<feature type="transmembrane region" description="Helical" evidence="1">
    <location>
        <begin position="28"/>
        <end position="47"/>
    </location>
</feature>
<proteinExistence type="predicted"/>
<evidence type="ECO:0000313" key="2">
    <source>
        <dbReference type="EMBL" id="CBI11648.1"/>
    </source>
</evidence>
<reference evidence="2" key="1">
    <citation type="submission" date="2009-10" db="EMBL/GenBank/DDBJ databases">
        <title>Diversity of trophic interactions inside an arsenic-rich microbial ecosystem.</title>
        <authorList>
            <person name="Bertin P.N."/>
            <person name="Heinrich-Salmeron A."/>
            <person name="Pelletier E."/>
            <person name="Goulhen-Chollet F."/>
            <person name="Arsene-Ploetze F."/>
            <person name="Gallien S."/>
            <person name="Calteau A."/>
            <person name="Vallenet D."/>
            <person name="Casiot C."/>
            <person name="Chane-Woon-Ming B."/>
            <person name="Giloteaux L."/>
            <person name="Barakat M."/>
            <person name="Bonnefoy V."/>
            <person name="Bruneel O."/>
            <person name="Chandler M."/>
            <person name="Cleiss J."/>
            <person name="Duran R."/>
            <person name="Elbaz-Poulichet F."/>
            <person name="Fonknechten N."/>
            <person name="Lauga B."/>
            <person name="Mornico D."/>
            <person name="Ortet P."/>
            <person name="Schaeffer C."/>
            <person name="Siguier P."/>
            <person name="Alexander Thil Smith A."/>
            <person name="Van Dorsselaer A."/>
            <person name="Weissenbach J."/>
            <person name="Medigue C."/>
            <person name="Le Paslier D."/>
        </authorList>
    </citation>
    <scope>NUCLEOTIDE SEQUENCE</scope>
</reference>
<sequence>MVAMPKAGRTGVIGGLRKTWLHAHIGPLFLDTGFALLFGAAAAVAFRDGVPSALLPLLLMSIEFLASALLTGAALLERAHAEASAELAAL</sequence>
<organism evidence="2">
    <name type="scientific">mine drainage metagenome</name>
    <dbReference type="NCBI Taxonomy" id="410659"/>
    <lineage>
        <taxon>unclassified sequences</taxon>
        <taxon>metagenomes</taxon>
        <taxon>ecological metagenomes</taxon>
    </lineage>
</organism>